<proteinExistence type="predicted"/>
<accession>A0ABY4GW21</accession>
<dbReference type="RefSeq" id="WP_244751928.1">
    <property type="nucleotide sequence ID" value="NZ_CP095074.1"/>
</dbReference>
<reference evidence="1 2" key="1">
    <citation type="submission" date="2022-04" db="EMBL/GenBank/DDBJ databases">
        <title>Halobacillus sp. isolated from saltern.</title>
        <authorList>
            <person name="Won M."/>
            <person name="Lee C.-M."/>
            <person name="Woen H.-Y."/>
            <person name="Kwon S.-W."/>
        </authorList>
    </citation>
    <scope>NUCLEOTIDE SEQUENCE [LARGE SCALE GENOMIC DNA]</scope>
    <source>
        <strain evidence="1 2">SSTM10-2</strain>
    </source>
</reference>
<evidence type="ECO:0000313" key="1">
    <source>
        <dbReference type="EMBL" id="UOQ92318.1"/>
    </source>
</evidence>
<protein>
    <submittedName>
        <fullName evidence="1">Uncharacterized protein</fullName>
    </submittedName>
</protein>
<dbReference type="Proteomes" id="UP000831880">
    <property type="component" value="Chromosome"/>
</dbReference>
<keyword evidence="2" id="KW-1185">Reference proteome</keyword>
<evidence type="ECO:0000313" key="2">
    <source>
        <dbReference type="Proteomes" id="UP000831880"/>
    </source>
</evidence>
<dbReference type="EMBL" id="CP095074">
    <property type="protein sequence ID" value="UOQ92318.1"/>
    <property type="molecule type" value="Genomic_DNA"/>
</dbReference>
<gene>
    <name evidence="1" type="ORF">MUO14_17835</name>
</gene>
<organism evidence="1 2">
    <name type="scientific">Halobacillus shinanisalinarum</name>
    <dbReference type="NCBI Taxonomy" id="2932258"/>
    <lineage>
        <taxon>Bacteria</taxon>
        <taxon>Bacillati</taxon>
        <taxon>Bacillota</taxon>
        <taxon>Bacilli</taxon>
        <taxon>Bacillales</taxon>
        <taxon>Bacillaceae</taxon>
        <taxon>Halobacillus</taxon>
    </lineage>
</organism>
<name>A0ABY4GW21_9BACI</name>
<sequence>MKLGVFTHIGFLAEATGKVVRAIESELEEPDECTGTHDESVFVGS</sequence>